<dbReference type="OrthoDB" id="117402at2"/>
<keyword evidence="9" id="KW-1185">Reference proteome</keyword>
<protein>
    <submittedName>
        <fullName evidence="8">Dihydroneopterin aldolase</fullName>
    </submittedName>
</protein>
<feature type="coiled-coil region" evidence="6">
    <location>
        <begin position="146"/>
        <end position="173"/>
    </location>
</feature>
<dbReference type="AlphaFoldDB" id="A0A2M9EZD4"/>
<evidence type="ECO:0000256" key="6">
    <source>
        <dbReference type="SAM" id="Coils"/>
    </source>
</evidence>
<gene>
    <name evidence="8" type="ORF">CQS04_05250</name>
</gene>
<proteinExistence type="inferred from homology"/>
<dbReference type="InterPro" id="IPR012336">
    <property type="entry name" value="Thioredoxin-like_fold"/>
</dbReference>
<keyword evidence="4" id="KW-1015">Disulfide bond</keyword>
<evidence type="ECO:0000313" key="8">
    <source>
        <dbReference type="EMBL" id="PJK16567.1"/>
    </source>
</evidence>
<dbReference type="InterPro" id="IPR036249">
    <property type="entry name" value="Thioredoxin-like_sf"/>
</dbReference>
<evidence type="ECO:0000256" key="3">
    <source>
        <dbReference type="ARBA" id="ARBA00023002"/>
    </source>
</evidence>
<organism evidence="8 9">
    <name type="scientific">Chryseomicrobium excrementi</name>
    <dbReference type="NCBI Taxonomy" id="2041346"/>
    <lineage>
        <taxon>Bacteria</taxon>
        <taxon>Bacillati</taxon>
        <taxon>Bacillota</taxon>
        <taxon>Bacilli</taxon>
        <taxon>Bacillales</taxon>
        <taxon>Caryophanaceae</taxon>
        <taxon>Chryseomicrobium</taxon>
    </lineage>
</organism>
<dbReference type="SUPFAM" id="SSF52833">
    <property type="entry name" value="Thioredoxin-like"/>
    <property type="match status" value="1"/>
</dbReference>
<accession>A0A2M9EZD4</accession>
<feature type="domain" description="Thioredoxin-like fold" evidence="7">
    <location>
        <begin position="45"/>
        <end position="216"/>
    </location>
</feature>
<keyword evidence="6" id="KW-0175">Coiled coil</keyword>
<dbReference type="PANTHER" id="PTHR13887">
    <property type="entry name" value="GLUTATHIONE S-TRANSFERASE KAPPA"/>
    <property type="match status" value="1"/>
</dbReference>
<evidence type="ECO:0000256" key="1">
    <source>
        <dbReference type="ARBA" id="ARBA00005791"/>
    </source>
</evidence>
<comment type="caution">
    <text evidence="8">The sequence shown here is derived from an EMBL/GenBank/DDBJ whole genome shotgun (WGS) entry which is preliminary data.</text>
</comment>
<dbReference type="Proteomes" id="UP000228680">
    <property type="component" value="Unassembled WGS sequence"/>
</dbReference>
<keyword evidence="2" id="KW-0732">Signal</keyword>
<dbReference type="RefSeq" id="WP_100353133.1">
    <property type="nucleotide sequence ID" value="NZ_PCGR01000002.1"/>
</dbReference>
<evidence type="ECO:0000256" key="4">
    <source>
        <dbReference type="ARBA" id="ARBA00023157"/>
    </source>
</evidence>
<comment type="similarity">
    <text evidence="1">Belongs to the thioredoxin family. DsbA subfamily.</text>
</comment>
<reference evidence="8 9" key="1">
    <citation type="submission" date="2017-10" db="EMBL/GenBank/DDBJ databases">
        <title>Draft genome of Chryseomicrobium casticus sp. nov.</title>
        <authorList>
            <person name="Chakraborty R."/>
            <person name="Saha T."/>
        </authorList>
    </citation>
    <scope>NUCLEOTIDE SEQUENCE [LARGE SCALE GENOMIC DNA]</scope>
    <source>
        <strain evidence="8 9">ET03</strain>
    </source>
</reference>
<sequence>MKNKPFRIAMLATLVIFAVISAFVIFNQKDQDVISTSDEFPPIEGQPTMGNSESVVQVVEFGDFKCPSCKAWGESIYPQLIKDYVETDKISFSYINVLFHGKESELASLAAESVYKMDPSSYWDFQKRLYEEQPTQNHDGKWVTIEKLLEVAAETTEVDLEELETELNERTMQEEVDLDAELVREFDVQFTPSIMVNGTMLEDPFDYDAIKSLIDEGLEDNQ</sequence>
<dbReference type="Gene3D" id="3.40.30.10">
    <property type="entry name" value="Glutaredoxin"/>
    <property type="match status" value="1"/>
</dbReference>
<evidence type="ECO:0000313" key="9">
    <source>
        <dbReference type="Proteomes" id="UP000228680"/>
    </source>
</evidence>
<name>A0A2M9EZD4_9BACL</name>
<evidence type="ECO:0000256" key="5">
    <source>
        <dbReference type="ARBA" id="ARBA00023284"/>
    </source>
</evidence>
<dbReference type="EMBL" id="PCGR01000002">
    <property type="protein sequence ID" value="PJK16567.1"/>
    <property type="molecule type" value="Genomic_DNA"/>
</dbReference>
<keyword evidence="3" id="KW-0560">Oxidoreductase</keyword>
<evidence type="ECO:0000259" key="7">
    <source>
        <dbReference type="Pfam" id="PF13462"/>
    </source>
</evidence>
<keyword evidence="5" id="KW-0676">Redox-active center</keyword>
<dbReference type="PANTHER" id="PTHR13887:SF14">
    <property type="entry name" value="DISULFIDE BOND FORMATION PROTEIN D"/>
    <property type="match status" value="1"/>
</dbReference>
<evidence type="ECO:0000256" key="2">
    <source>
        <dbReference type="ARBA" id="ARBA00022729"/>
    </source>
</evidence>
<dbReference type="Pfam" id="PF13462">
    <property type="entry name" value="Thioredoxin_4"/>
    <property type="match status" value="1"/>
</dbReference>
<dbReference type="GO" id="GO:0016491">
    <property type="term" value="F:oxidoreductase activity"/>
    <property type="evidence" value="ECO:0007669"/>
    <property type="project" value="UniProtKB-KW"/>
</dbReference>